<dbReference type="GO" id="GO:0046872">
    <property type="term" value="F:metal ion binding"/>
    <property type="evidence" value="ECO:0007669"/>
    <property type="project" value="UniProtKB-KW"/>
</dbReference>
<comment type="cofactor">
    <cofactor evidence="1">
        <name>Zn(2+)</name>
        <dbReference type="ChEBI" id="CHEBI:29105"/>
    </cofactor>
</comment>
<dbReference type="GO" id="GO:0006508">
    <property type="term" value="P:proteolysis"/>
    <property type="evidence" value="ECO:0007669"/>
    <property type="project" value="UniProtKB-KW"/>
</dbReference>
<dbReference type="OrthoDB" id="166377at2"/>
<evidence type="ECO:0000256" key="4">
    <source>
        <dbReference type="ARBA" id="ARBA00022670"/>
    </source>
</evidence>
<evidence type="ECO:0000256" key="5">
    <source>
        <dbReference type="ARBA" id="ARBA00022692"/>
    </source>
</evidence>
<keyword evidence="10" id="KW-0482">Metalloprotease</keyword>
<evidence type="ECO:0000256" key="8">
    <source>
        <dbReference type="ARBA" id="ARBA00022833"/>
    </source>
</evidence>
<evidence type="ECO:0000256" key="11">
    <source>
        <dbReference type="ARBA" id="ARBA00023136"/>
    </source>
</evidence>
<dbReference type="RefSeq" id="WP_073003851.1">
    <property type="nucleotide sequence ID" value="NZ_FQZO01000001.1"/>
</dbReference>
<feature type="transmembrane region" description="Helical" evidence="12">
    <location>
        <begin position="12"/>
        <end position="33"/>
    </location>
</feature>
<dbReference type="PANTHER" id="PTHR39188">
    <property type="entry name" value="MEMBRANE-ASSOCIATED ZINC METALLOPROTEASE M50B"/>
    <property type="match status" value="1"/>
</dbReference>
<dbReference type="EMBL" id="FQZO01000001">
    <property type="protein sequence ID" value="SHI47469.1"/>
    <property type="molecule type" value="Genomic_DNA"/>
</dbReference>
<evidence type="ECO:0000256" key="2">
    <source>
        <dbReference type="ARBA" id="ARBA00004141"/>
    </source>
</evidence>
<dbReference type="Pfam" id="PF02163">
    <property type="entry name" value="Peptidase_M50"/>
    <property type="match status" value="2"/>
</dbReference>
<proteinExistence type="inferred from homology"/>
<keyword evidence="9 12" id="KW-1133">Transmembrane helix</keyword>
<dbReference type="GO" id="GO:0008237">
    <property type="term" value="F:metallopeptidase activity"/>
    <property type="evidence" value="ECO:0007669"/>
    <property type="project" value="UniProtKB-KW"/>
</dbReference>
<keyword evidence="11 12" id="KW-0472">Membrane</keyword>
<protein>
    <submittedName>
        <fullName evidence="14">Stage IV sporulation protein FB</fullName>
    </submittedName>
</protein>
<dbReference type="SUPFAM" id="SSF54631">
    <property type="entry name" value="CBS-domain pair"/>
    <property type="match status" value="1"/>
</dbReference>
<evidence type="ECO:0000256" key="3">
    <source>
        <dbReference type="ARBA" id="ARBA00007931"/>
    </source>
</evidence>
<comment type="similarity">
    <text evidence="3">Belongs to the peptidase M50B family.</text>
</comment>
<feature type="domain" description="Peptidase M50" evidence="13">
    <location>
        <begin position="28"/>
        <end position="96"/>
    </location>
</feature>
<accession>A0A1M6BFI5</accession>
<evidence type="ECO:0000313" key="14">
    <source>
        <dbReference type="EMBL" id="SHI47469.1"/>
    </source>
</evidence>
<evidence type="ECO:0000256" key="12">
    <source>
        <dbReference type="SAM" id="Phobius"/>
    </source>
</evidence>
<evidence type="ECO:0000256" key="6">
    <source>
        <dbReference type="ARBA" id="ARBA00022723"/>
    </source>
</evidence>
<dbReference type="Proteomes" id="UP000184080">
    <property type="component" value="Unassembled WGS sequence"/>
</dbReference>
<dbReference type="GO" id="GO:0016020">
    <property type="term" value="C:membrane"/>
    <property type="evidence" value="ECO:0007669"/>
    <property type="project" value="UniProtKB-SubCell"/>
</dbReference>
<evidence type="ECO:0000313" key="15">
    <source>
        <dbReference type="Proteomes" id="UP000184080"/>
    </source>
</evidence>
<gene>
    <name evidence="14" type="ORF">SAMN05444401_0749</name>
</gene>
<feature type="domain" description="Peptidase M50" evidence="13">
    <location>
        <begin position="103"/>
        <end position="156"/>
    </location>
</feature>
<evidence type="ECO:0000256" key="7">
    <source>
        <dbReference type="ARBA" id="ARBA00022801"/>
    </source>
</evidence>
<dbReference type="STRING" id="1121298.SAMN05444401_0749"/>
<dbReference type="InterPro" id="IPR008915">
    <property type="entry name" value="Peptidase_M50"/>
</dbReference>
<comment type="subcellular location">
    <subcellularLocation>
        <location evidence="2">Membrane</location>
        <topology evidence="2">Multi-pass membrane protein</topology>
    </subcellularLocation>
</comment>
<dbReference type="PANTHER" id="PTHR39188:SF3">
    <property type="entry name" value="STAGE IV SPORULATION PROTEIN FB"/>
    <property type="match status" value="1"/>
</dbReference>
<keyword evidence="15" id="KW-1185">Reference proteome</keyword>
<keyword evidence="4" id="KW-0645">Protease</keyword>
<feature type="transmembrane region" description="Helical" evidence="12">
    <location>
        <begin position="75"/>
        <end position="96"/>
    </location>
</feature>
<evidence type="ECO:0000256" key="9">
    <source>
        <dbReference type="ARBA" id="ARBA00022989"/>
    </source>
</evidence>
<evidence type="ECO:0000256" key="10">
    <source>
        <dbReference type="ARBA" id="ARBA00023049"/>
    </source>
</evidence>
<sequence length="289" mass="33830">MYKRLFKYLPQLLLVVIITLHTKFAVAFFWVVFHEFMHFIVSYKLNIKKEKAGIHALGAYLYLKDLDYISPNQDIIISFAGPLSNLLLAILFYFSFKHFNNEFLMLSFESNLALAFFNLLPAFPLDGSRILRAFLSKKKLYKKAYMITINCSFIISTFLFSGFIFLLFFNRINISLGLASILTFFVTVKEKERIMYIIMGDIVKKRNRFIKQKYIENKSISIHVSLSLVNVLGIMDKNKYNVFTILNDEMMVLGVLYEEDIIYGAKEYGNISIEELMTKEEFVHKFTNL</sequence>
<dbReference type="Gene3D" id="3.10.580.10">
    <property type="entry name" value="CBS-domain"/>
    <property type="match status" value="1"/>
</dbReference>
<evidence type="ECO:0000256" key="1">
    <source>
        <dbReference type="ARBA" id="ARBA00001947"/>
    </source>
</evidence>
<keyword evidence="6" id="KW-0479">Metal-binding</keyword>
<keyword evidence="7" id="KW-0378">Hydrolase</keyword>
<feature type="transmembrane region" description="Helical" evidence="12">
    <location>
        <begin position="103"/>
        <end position="124"/>
    </location>
</feature>
<keyword evidence="8" id="KW-0862">Zinc</keyword>
<reference evidence="14 15" key="1">
    <citation type="submission" date="2016-11" db="EMBL/GenBank/DDBJ databases">
        <authorList>
            <person name="Jaros S."/>
            <person name="Januszkiewicz K."/>
            <person name="Wedrychowicz H."/>
        </authorList>
    </citation>
    <scope>NUCLEOTIDE SEQUENCE [LARGE SCALE GENOMIC DNA]</scope>
    <source>
        <strain evidence="14 15">DSM 21864</strain>
    </source>
</reference>
<organism evidence="14 15">
    <name type="scientific">Clostridium amylolyticum</name>
    <dbReference type="NCBI Taxonomy" id="1121298"/>
    <lineage>
        <taxon>Bacteria</taxon>
        <taxon>Bacillati</taxon>
        <taxon>Bacillota</taxon>
        <taxon>Clostridia</taxon>
        <taxon>Eubacteriales</taxon>
        <taxon>Clostridiaceae</taxon>
        <taxon>Clostridium</taxon>
    </lineage>
</organism>
<keyword evidence="5 12" id="KW-0812">Transmembrane</keyword>
<dbReference type="AlphaFoldDB" id="A0A1M6BFI5"/>
<name>A0A1M6BFI5_9CLOT</name>
<feature type="transmembrane region" description="Helical" evidence="12">
    <location>
        <begin position="144"/>
        <end position="169"/>
    </location>
</feature>
<dbReference type="InterPro" id="IPR046342">
    <property type="entry name" value="CBS_dom_sf"/>
</dbReference>
<evidence type="ECO:0000259" key="13">
    <source>
        <dbReference type="Pfam" id="PF02163"/>
    </source>
</evidence>